<dbReference type="AlphaFoldDB" id="A0A978UKB8"/>
<gene>
    <name evidence="3" type="ORF">FEM48_Zijuj10G0009000</name>
</gene>
<evidence type="ECO:0000259" key="2">
    <source>
        <dbReference type="Pfam" id="PF23598"/>
    </source>
</evidence>
<accession>A0A978UKB8</accession>
<organism evidence="3 4">
    <name type="scientific">Ziziphus jujuba var. spinosa</name>
    <dbReference type="NCBI Taxonomy" id="714518"/>
    <lineage>
        <taxon>Eukaryota</taxon>
        <taxon>Viridiplantae</taxon>
        <taxon>Streptophyta</taxon>
        <taxon>Embryophyta</taxon>
        <taxon>Tracheophyta</taxon>
        <taxon>Spermatophyta</taxon>
        <taxon>Magnoliopsida</taxon>
        <taxon>eudicotyledons</taxon>
        <taxon>Gunneridae</taxon>
        <taxon>Pentapetalae</taxon>
        <taxon>rosids</taxon>
        <taxon>fabids</taxon>
        <taxon>Rosales</taxon>
        <taxon>Rhamnaceae</taxon>
        <taxon>Paliureae</taxon>
        <taxon>Ziziphus</taxon>
    </lineage>
</organism>
<reference evidence="3" key="1">
    <citation type="journal article" date="2021" name="Front. Plant Sci.">
        <title>Chromosome-Scale Genome Assembly for Chinese Sour Jujube and Insights Into Its Genome Evolution and Domestication Signature.</title>
        <authorList>
            <person name="Shen L.-Y."/>
            <person name="Luo H."/>
            <person name="Wang X.-L."/>
            <person name="Wang X.-M."/>
            <person name="Qiu X.-J."/>
            <person name="Liu H."/>
            <person name="Zhou S.-S."/>
            <person name="Jia K.-H."/>
            <person name="Nie S."/>
            <person name="Bao Y.-T."/>
            <person name="Zhang R.-G."/>
            <person name="Yun Q.-Z."/>
            <person name="Chai Y.-H."/>
            <person name="Lu J.-Y."/>
            <person name="Li Y."/>
            <person name="Zhao S.-W."/>
            <person name="Mao J.-F."/>
            <person name="Jia S.-G."/>
            <person name="Mao Y.-M."/>
        </authorList>
    </citation>
    <scope>NUCLEOTIDE SEQUENCE</scope>
    <source>
        <strain evidence="3">AT0</strain>
        <tissue evidence="3">Leaf</tissue>
    </source>
</reference>
<dbReference type="EMBL" id="JAEACU010000010">
    <property type="protein sequence ID" value="KAH7515270.1"/>
    <property type="molecule type" value="Genomic_DNA"/>
</dbReference>
<evidence type="ECO:0000256" key="1">
    <source>
        <dbReference type="ARBA" id="ARBA00022737"/>
    </source>
</evidence>
<dbReference type="PANTHER" id="PTHR47186:SF3">
    <property type="entry name" value="OS09G0267800 PROTEIN"/>
    <property type="match status" value="1"/>
</dbReference>
<evidence type="ECO:0000313" key="4">
    <source>
        <dbReference type="Proteomes" id="UP000813462"/>
    </source>
</evidence>
<dbReference type="InterPro" id="IPR055414">
    <property type="entry name" value="LRR_R13L4/SHOC2-like"/>
</dbReference>
<name>A0A978UKB8_ZIZJJ</name>
<dbReference type="Pfam" id="PF23598">
    <property type="entry name" value="LRR_14"/>
    <property type="match status" value="1"/>
</dbReference>
<dbReference type="InterPro" id="IPR032675">
    <property type="entry name" value="LRR_dom_sf"/>
</dbReference>
<dbReference type="PANTHER" id="PTHR47186">
    <property type="entry name" value="LEUCINE-RICH REPEAT-CONTAINING PROTEIN 57"/>
    <property type="match status" value="1"/>
</dbReference>
<protein>
    <recommendedName>
        <fullName evidence="2">Disease resistance R13L4/SHOC-2-like LRR domain-containing protein</fullName>
    </recommendedName>
</protein>
<evidence type="ECO:0000313" key="3">
    <source>
        <dbReference type="EMBL" id="KAH7515270.1"/>
    </source>
</evidence>
<dbReference type="SUPFAM" id="SSF52058">
    <property type="entry name" value="L domain-like"/>
    <property type="match status" value="1"/>
</dbReference>
<sequence>MKVHHLVVTSHVSDQTLDSISKTTHLRILFPSSRNSFCSLSNKAVNDTVSKLTVLRVLNLSWCKTFKELPKKFGDLKHLHSLDLSNSLVERLPESVSKLYNLQILNLSSCQKLTQLPDDMHLLINLWHLDIAGCYKMEKMPRQIGKLKGLQTLTTFIVGEDGGARVRELGELSELRGNISLQNLENVANGEDTSKARFANKKKLEELTFSWRRDTEDPEHDKPVVEKLLSGVELKRLNIIGYGGMEFPNCFRNPNTISSIVSIKLERYRHSQSLPELGELPSLKTLHIKQLDGVVRVSKEFYRTKGNFASLESLSFSSMSAWKEWNSTKVKDHKVYPKLQELCISDCDGTPVLHHLELGKCEKTQEVPQTVGCNGEALERSGRKNETCVLPHSSGSSNSFLTKLQSTTLTHLEIKNCQVLESFPLCSFPNFTHLDLVACENLKDIKVVYGKPLPLGSLSIGGCPNFISFRGHRLKVCNSNSLTVEDYEKLEKLPTCPNL</sequence>
<comment type="caution">
    <text evidence="3">The sequence shown here is derived from an EMBL/GenBank/DDBJ whole genome shotgun (WGS) entry which is preliminary data.</text>
</comment>
<feature type="domain" description="Disease resistance R13L4/SHOC-2-like LRR" evidence="2">
    <location>
        <begin position="47"/>
        <end position="345"/>
    </location>
</feature>
<keyword evidence="1" id="KW-0677">Repeat</keyword>
<dbReference type="Gene3D" id="3.80.10.10">
    <property type="entry name" value="Ribonuclease Inhibitor"/>
    <property type="match status" value="1"/>
</dbReference>
<proteinExistence type="predicted"/>
<dbReference type="Proteomes" id="UP000813462">
    <property type="component" value="Unassembled WGS sequence"/>
</dbReference>